<dbReference type="GO" id="GO:0020037">
    <property type="term" value="F:heme binding"/>
    <property type="evidence" value="ECO:0007669"/>
    <property type="project" value="InterPro"/>
</dbReference>
<dbReference type="InterPro" id="IPR002401">
    <property type="entry name" value="Cyt_P450_E_grp-I"/>
</dbReference>
<comment type="caution">
    <text evidence="15">The sequence shown here is derived from an EMBL/GenBank/DDBJ whole genome shotgun (WGS) entry which is preliminary data.</text>
</comment>
<organism evidence="15 16">
    <name type="scientific">Rubroshorea leprosula</name>
    <dbReference type="NCBI Taxonomy" id="152421"/>
    <lineage>
        <taxon>Eukaryota</taxon>
        <taxon>Viridiplantae</taxon>
        <taxon>Streptophyta</taxon>
        <taxon>Embryophyta</taxon>
        <taxon>Tracheophyta</taxon>
        <taxon>Spermatophyta</taxon>
        <taxon>Magnoliopsida</taxon>
        <taxon>eudicotyledons</taxon>
        <taxon>Gunneridae</taxon>
        <taxon>Pentapetalae</taxon>
        <taxon>rosids</taxon>
        <taxon>malvids</taxon>
        <taxon>Malvales</taxon>
        <taxon>Dipterocarpaceae</taxon>
        <taxon>Rubroshorea</taxon>
    </lineage>
</organism>
<evidence type="ECO:0000256" key="11">
    <source>
        <dbReference type="ARBA" id="ARBA00023136"/>
    </source>
</evidence>
<dbReference type="GO" id="GO:0016705">
    <property type="term" value="F:oxidoreductase activity, acting on paired donors, with incorporation or reduction of molecular oxygen"/>
    <property type="evidence" value="ECO:0007669"/>
    <property type="project" value="InterPro"/>
</dbReference>
<dbReference type="PROSITE" id="PS00086">
    <property type="entry name" value="CYTOCHROME_P450"/>
    <property type="match status" value="1"/>
</dbReference>
<evidence type="ECO:0008006" key="17">
    <source>
        <dbReference type="Google" id="ProtNLM"/>
    </source>
</evidence>
<dbReference type="Proteomes" id="UP001054252">
    <property type="component" value="Unassembled WGS sequence"/>
</dbReference>
<dbReference type="Gene3D" id="1.10.630.10">
    <property type="entry name" value="Cytochrome P450"/>
    <property type="match status" value="1"/>
</dbReference>
<keyword evidence="7 14" id="KW-1133">Transmembrane helix</keyword>
<dbReference type="InterPro" id="IPR036396">
    <property type="entry name" value="Cyt_P450_sf"/>
</dbReference>
<keyword evidence="10 13" id="KW-0503">Monooxygenase</keyword>
<comment type="similarity">
    <text evidence="3 13">Belongs to the cytochrome P450 family.</text>
</comment>
<evidence type="ECO:0000256" key="5">
    <source>
        <dbReference type="ARBA" id="ARBA00022692"/>
    </source>
</evidence>
<comment type="cofactor">
    <cofactor evidence="1 12">
        <name>heme</name>
        <dbReference type="ChEBI" id="CHEBI:30413"/>
    </cofactor>
</comment>
<dbReference type="GO" id="GO:0005506">
    <property type="term" value="F:iron ion binding"/>
    <property type="evidence" value="ECO:0007669"/>
    <property type="project" value="InterPro"/>
</dbReference>
<evidence type="ECO:0000256" key="1">
    <source>
        <dbReference type="ARBA" id="ARBA00001971"/>
    </source>
</evidence>
<evidence type="ECO:0000256" key="2">
    <source>
        <dbReference type="ARBA" id="ARBA00004167"/>
    </source>
</evidence>
<evidence type="ECO:0000256" key="4">
    <source>
        <dbReference type="ARBA" id="ARBA00022617"/>
    </source>
</evidence>
<dbReference type="InterPro" id="IPR050665">
    <property type="entry name" value="Cytochrome_P450_Monooxygen"/>
</dbReference>
<protein>
    <recommendedName>
        <fullName evidence="17">Cytochrome P450</fullName>
    </recommendedName>
</protein>
<dbReference type="InterPro" id="IPR001128">
    <property type="entry name" value="Cyt_P450"/>
</dbReference>
<evidence type="ECO:0000313" key="16">
    <source>
        <dbReference type="Proteomes" id="UP001054252"/>
    </source>
</evidence>
<dbReference type="PANTHER" id="PTHR24282:SF26">
    <property type="entry name" value="CYTOCHROME P450"/>
    <property type="match status" value="1"/>
</dbReference>
<reference evidence="15 16" key="1">
    <citation type="journal article" date="2021" name="Commun. Biol.">
        <title>The genome of Shorea leprosula (Dipterocarpaceae) highlights the ecological relevance of drought in aseasonal tropical rainforests.</title>
        <authorList>
            <person name="Ng K.K.S."/>
            <person name="Kobayashi M.J."/>
            <person name="Fawcett J.A."/>
            <person name="Hatakeyama M."/>
            <person name="Paape T."/>
            <person name="Ng C.H."/>
            <person name="Ang C.C."/>
            <person name="Tnah L.H."/>
            <person name="Lee C.T."/>
            <person name="Nishiyama T."/>
            <person name="Sese J."/>
            <person name="O'Brien M.J."/>
            <person name="Copetti D."/>
            <person name="Mohd Noor M.I."/>
            <person name="Ong R.C."/>
            <person name="Putra M."/>
            <person name="Sireger I.Z."/>
            <person name="Indrioko S."/>
            <person name="Kosugi Y."/>
            <person name="Izuno A."/>
            <person name="Isagi Y."/>
            <person name="Lee S.L."/>
            <person name="Shimizu K.K."/>
        </authorList>
    </citation>
    <scope>NUCLEOTIDE SEQUENCE [LARGE SCALE GENOMIC DNA]</scope>
    <source>
        <strain evidence="15">214</strain>
    </source>
</reference>
<dbReference type="SUPFAM" id="SSF48264">
    <property type="entry name" value="Cytochrome P450"/>
    <property type="match status" value="1"/>
</dbReference>
<gene>
    <name evidence="15" type="ORF">SLEP1_g2788</name>
</gene>
<keyword evidence="11 14" id="KW-0472">Membrane</keyword>
<evidence type="ECO:0000256" key="3">
    <source>
        <dbReference type="ARBA" id="ARBA00010617"/>
    </source>
</evidence>
<feature type="binding site" description="axial binding residue" evidence="12">
    <location>
        <position position="495"/>
    </location>
    <ligand>
        <name>heme</name>
        <dbReference type="ChEBI" id="CHEBI:30413"/>
    </ligand>
    <ligandPart>
        <name>Fe</name>
        <dbReference type="ChEBI" id="CHEBI:18248"/>
    </ligandPart>
</feature>
<dbReference type="GO" id="GO:0016020">
    <property type="term" value="C:membrane"/>
    <property type="evidence" value="ECO:0007669"/>
    <property type="project" value="UniProtKB-SubCell"/>
</dbReference>
<keyword evidence="16" id="KW-1185">Reference proteome</keyword>
<dbReference type="GO" id="GO:0004497">
    <property type="term" value="F:monooxygenase activity"/>
    <property type="evidence" value="ECO:0007669"/>
    <property type="project" value="UniProtKB-KW"/>
</dbReference>
<dbReference type="PRINTS" id="PR00385">
    <property type="entry name" value="P450"/>
</dbReference>
<dbReference type="PANTHER" id="PTHR24282">
    <property type="entry name" value="CYTOCHROME P450 FAMILY MEMBER"/>
    <property type="match status" value="1"/>
</dbReference>
<sequence>MEDEVDLKVKLILAVALGGSVVLLVWLYNVMVVKTHRLRLKLQNQGIRGPSPSFLLGNIPDMRRIQTQAQSLQKDDYSSIAHDWLSTLLPYFGKWRNEYGPVFMYSTGNIQILCITDVEMVKEMSLHTSLSLGKPSYLSKDRGPLLGKGILSSSGPLWAHQRKIIAPEFFPDRVKGMVNLMAEATTSLLRSWESRIEREGGVVADITVDEDLRSLSADIISKTSFGSSYSKGEEIFSKLQTLQKVMSKGIIGIPALRYLSLYIRQSQTLHSNILKFSVSYERYLPTKNNKEVRKLEKQIDTMILELGKQRMEGQHQEQDLLQLIVEGANSCSDHNGNSLNFSRDRFIIDNCKNIYFAGHETTAITASWSLMLLAAHPDWQAQARAEVLETCKGSLPNADSLKRMKMLTMVIQETLRLYPPAIFVIREALEDINIKGILVPKGMNIQIPIPVLHQSPELWGPDASKFNPERFVNGVLGACKAPQAYMPFGLGPRICAGQHFAMTELKVVLSLLLSRFSFSLSPEYHHSPAFRLVVQPEHGVCLQVRRV</sequence>
<keyword evidence="6 12" id="KW-0479">Metal-binding</keyword>
<evidence type="ECO:0000256" key="6">
    <source>
        <dbReference type="ARBA" id="ARBA00022723"/>
    </source>
</evidence>
<feature type="transmembrane region" description="Helical" evidence="14">
    <location>
        <begin position="12"/>
        <end position="33"/>
    </location>
</feature>
<dbReference type="Pfam" id="PF00067">
    <property type="entry name" value="p450"/>
    <property type="match status" value="1"/>
</dbReference>
<evidence type="ECO:0000256" key="10">
    <source>
        <dbReference type="ARBA" id="ARBA00023033"/>
    </source>
</evidence>
<evidence type="ECO:0000256" key="13">
    <source>
        <dbReference type="RuleBase" id="RU000461"/>
    </source>
</evidence>
<keyword evidence="5 14" id="KW-0812">Transmembrane</keyword>
<dbReference type="InterPro" id="IPR017972">
    <property type="entry name" value="Cyt_P450_CS"/>
</dbReference>
<comment type="subcellular location">
    <subcellularLocation>
        <location evidence="2">Membrane</location>
        <topology evidence="2">Single-pass membrane protein</topology>
    </subcellularLocation>
</comment>
<keyword evidence="8 13" id="KW-0560">Oxidoreductase</keyword>
<accession>A0AAV5HSU5</accession>
<dbReference type="EMBL" id="BPVZ01000002">
    <property type="protein sequence ID" value="GKU88536.1"/>
    <property type="molecule type" value="Genomic_DNA"/>
</dbReference>
<evidence type="ECO:0000256" key="8">
    <source>
        <dbReference type="ARBA" id="ARBA00023002"/>
    </source>
</evidence>
<dbReference type="AlphaFoldDB" id="A0AAV5HSU5"/>
<evidence type="ECO:0000313" key="15">
    <source>
        <dbReference type="EMBL" id="GKU88536.1"/>
    </source>
</evidence>
<keyword evidence="9 12" id="KW-0408">Iron</keyword>
<keyword evidence="4 12" id="KW-0349">Heme</keyword>
<evidence type="ECO:0000256" key="12">
    <source>
        <dbReference type="PIRSR" id="PIRSR602401-1"/>
    </source>
</evidence>
<dbReference type="PRINTS" id="PR00463">
    <property type="entry name" value="EP450I"/>
</dbReference>
<proteinExistence type="inferred from homology"/>
<evidence type="ECO:0000256" key="7">
    <source>
        <dbReference type="ARBA" id="ARBA00022989"/>
    </source>
</evidence>
<evidence type="ECO:0000256" key="9">
    <source>
        <dbReference type="ARBA" id="ARBA00023004"/>
    </source>
</evidence>
<evidence type="ECO:0000256" key="14">
    <source>
        <dbReference type="SAM" id="Phobius"/>
    </source>
</evidence>
<name>A0AAV5HSU5_9ROSI</name>